<dbReference type="AlphaFoldDB" id="A8P553"/>
<sequence>MPRNGPLLRREVMHTARRAIEILEDEGFTCCLFGSTACAEYGMRNRTPKDVDLVVMNAEEQDIDPEELKYILVSADDNFYLVDSRDPNADYRVLWYRLRGHDRRCKVDILVPGLLSIPEFDETEINRTDSPQGLPLMPLLTLILLKLRGWSDHRQDDRHWMQAKVPEDEGDIAELLQIASEEYGLSVADEEHWWPDWFVDESKERMAEFVDEWPEIAEEWMALGFDFIVH</sequence>
<gene>
    <name evidence="1" type="ORF">CC1G_09255</name>
</gene>
<dbReference type="VEuPathDB" id="FungiDB:CC1G_09255"/>
<protein>
    <submittedName>
        <fullName evidence="1">Uncharacterized protein</fullName>
    </submittedName>
</protein>
<dbReference type="OMA" id="LYPHTAN"/>
<dbReference type="GeneID" id="6015473"/>
<dbReference type="OrthoDB" id="3133286at2759"/>
<accession>A8P553</accession>
<comment type="caution">
    <text evidence="1">The sequence shown here is derived from an EMBL/GenBank/DDBJ whole genome shotgun (WGS) entry which is preliminary data.</text>
</comment>
<dbReference type="Proteomes" id="UP000001861">
    <property type="component" value="Unassembled WGS sequence"/>
</dbReference>
<reference evidence="1 2" key="1">
    <citation type="journal article" date="2010" name="Proc. Natl. Acad. Sci. U.S.A.">
        <title>Insights into evolution of multicellular fungi from the assembled chromosomes of the mushroom Coprinopsis cinerea (Coprinus cinereus).</title>
        <authorList>
            <person name="Stajich J.E."/>
            <person name="Wilke S.K."/>
            <person name="Ahren D."/>
            <person name="Au C.H."/>
            <person name="Birren B.W."/>
            <person name="Borodovsky M."/>
            <person name="Burns C."/>
            <person name="Canback B."/>
            <person name="Casselton L.A."/>
            <person name="Cheng C.K."/>
            <person name="Deng J."/>
            <person name="Dietrich F.S."/>
            <person name="Fargo D.C."/>
            <person name="Farman M.L."/>
            <person name="Gathman A.C."/>
            <person name="Goldberg J."/>
            <person name="Guigo R."/>
            <person name="Hoegger P.J."/>
            <person name="Hooker J.B."/>
            <person name="Huggins A."/>
            <person name="James T.Y."/>
            <person name="Kamada T."/>
            <person name="Kilaru S."/>
            <person name="Kodira C."/>
            <person name="Kues U."/>
            <person name="Kupfer D."/>
            <person name="Kwan H.S."/>
            <person name="Lomsadze A."/>
            <person name="Li W."/>
            <person name="Lilly W.W."/>
            <person name="Ma L.J."/>
            <person name="Mackey A.J."/>
            <person name="Manning G."/>
            <person name="Martin F."/>
            <person name="Muraguchi H."/>
            <person name="Natvig D.O."/>
            <person name="Palmerini H."/>
            <person name="Ramesh M.A."/>
            <person name="Rehmeyer C.J."/>
            <person name="Roe B.A."/>
            <person name="Shenoy N."/>
            <person name="Stanke M."/>
            <person name="Ter-Hovhannisyan V."/>
            <person name="Tunlid A."/>
            <person name="Velagapudi R."/>
            <person name="Vision T.J."/>
            <person name="Zeng Q."/>
            <person name="Zolan M.E."/>
            <person name="Pukkila P.J."/>
        </authorList>
    </citation>
    <scope>NUCLEOTIDE SEQUENCE [LARGE SCALE GENOMIC DNA]</scope>
    <source>
        <strain evidence="2">Okayama-7 / 130 / ATCC MYA-4618 / FGSC 9003</strain>
    </source>
</reference>
<name>A8P553_COPC7</name>
<dbReference type="InParanoid" id="A8P553"/>
<dbReference type="Gene3D" id="3.30.460.40">
    <property type="match status" value="1"/>
</dbReference>
<dbReference type="InterPro" id="IPR043519">
    <property type="entry name" value="NT_sf"/>
</dbReference>
<organism evidence="1 2">
    <name type="scientific">Coprinopsis cinerea (strain Okayama-7 / 130 / ATCC MYA-4618 / FGSC 9003)</name>
    <name type="common">Inky cap fungus</name>
    <name type="synonym">Hormographiella aspergillata</name>
    <dbReference type="NCBI Taxonomy" id="240176"/>
    <lineage>
        <taxon>Eukaryota</taxon>
        <taxon>Fungi</taxon>
        <taxon>Dikarya</taxon>
        <taxon>Basidiomycota</taxon>
        <taxon>Agaricomycotina</taxon>
        <taxon>Agaricomycetes</taxon>
        <taxon>Agaricomycetidae</taxon>
        <taxon>Agaricales</taxon>
        <taxon>Agaricineae</taxon>
        <taxon>Psathyrellaceae</taxon>
        <taxon>Coprinopsis</taxon>
    </lineage>
</organism>
<keyword evidence="2" id="KW-1185">Reference proteome</keyword>
<evidence type="ECO:0000313" key="2">
    <source>
        <dbReference type="Proteomes" id="UP000001861"/>
    </source>
</evidence>
<proteinExistence type="predicted"/>
<dbReference type="EMBL" id="AACS02000011">
    <property type="protein sequence ID" value="EAU82993.1"/>
    <property type="molecule type" value="Genomic_DNA"/>
</dbReference>
<dbReference type="RefSeq" id="XP_001838878.1">
    <property type="nucleotide sequence ID" value="XM_001838826.1"/>
</dbReference>
<dbReference type="KEGG" id="cci:CC1G_09255"/>
<dbReference type="eggNOG" id="ENOG502SQ2J">
    <property type="taxonomic scope" value="Eukaryota"/>
</dbReference>
<dbReference type="SUPFAM" id="SSF81301">
    <property type="entry name" value="Nucleotidyltransferase"/>
    <property type="match status" value="1"/>
</dbReference>
<evidence type="ECO:0000313" key="1">
    <source>
        <dbReference type="EMBL" id="EAU82993.1"/>
    </source>
</evidence>